<gene>
    <name evidence="1" type="ORF">GLYMA_02G267000</name>
</gene>
<dbReference type="AntiFam" id="ANF00039">
    <property type="entry name" value="Antisense to SRP RNA"/>
</dbReference>
<dbReference type="EnsemblPlants" id="KRH73320">
    <property type="protein sequence ID" value="KRH73320"/>
    <property type="gene ID" value="GLYMA_02G267000"/>
</dbReference>
<evidence type="ECO:0000313" key="2">
    <source>
        <dbReference type="EnsemblPlants" id="KRH73320"/>
    </source>
</evidence>
<reference evidence="1" key="3">
    <citation type="submission" date="2018-07" db="EMBL/GenBank/DDBJ databases">
        <title>WGS assembly of Glycine max.</title>
        <authorList>
            <person name="Schmutz J."/>
            <person name="Cannon S."/>
            <person name="Schlueter J."/>
            <person name="Ma J."/>
            <person name="Mitros T."/>
            <person name="Nelson W."/>
            <person name="Hyten D."/>
            <person name="Song Q."/>
            <person name="Thelen J."/>
            <person name="Cheng J."/>
            <person name="Xu D."/>
            <person name="Hellsten U."/>
            <person name="May G."/>
            <person name="Yu Y."/>
            <person name="Sakurai T."/>
            <person name="Umezawa T."/>
            <person name="Bhattacharyya M."/>
            <person name="Sandhu D."/>
            <person name="Valliyodan B."/>
            <person name="Lindquist E."/>
            <person name="Peto M."/>
            <person name="Grant D."/>
            <person name="Shu S."/>
            <person name="Goodstein D."/>
            <person name="Barry K."/>
            <person name="Futrell-Griggs M."/>
            <person name="Abernathy B."/>
            <person name="Du J."/>
            <person name="Tian Z."/>
            <person name="Zhu L."/>
            <person name="Gill N."/>
            <person name="Joshi T."/>
            <person name="Libault M."/>
            <person name="Sethuraman A."/>
            <person name="Zhang X."/>
            <person name="Shinozaki K."/>
            <person name="Nguyen H."/>
            <person name="Wing R."/>
            <person name="Cregan P."/>
            <person name="Specht J."/>
            <person name="Grimwood J."/>
            <person name="Rokhsar D."/>
            <person name="Stacey G."/>
            <person name="Shoemaker R."/>
            <person name="Jackson S."/>
        </authorList>
    </citation>
    <scope>NUCLEOTIDE SEQUENCE</scope>
    <source>
        <tissue evidence="1">Callus</tissue>
    </source>
</reference>
<dbReference type="PaxDb" id="3847-GLYMA02G43470.1"/>
<name>A0A0R0L926_SOYBN</name>
<protein>
    <submittedName>
        <fullName evidence="1 2">Uncharacterized protein</fullName>
    </submittedName>
</protein>
<keyword evidence="3" id="KW-1185">Reference proteome</keyword>
<reference evidence="2" key="2">
    <citation type="submission" date="2018-02" db="UniProtKB">
        <authorList>
            <consortium name="EnsemblPlants"/>
        </authorList>
    </citation>
    <scope>IDENTIFICATION</scope>
    <source>
        <strain evidence="2">Williams 82</strain>
    </source>
</reference>
<accession>A0A0R0L926</accession>
<organism evidence="1">
    <name type="scientific">Glycine max</name>
    <name type="common">Soybean</name>
    <name type="synonym">Glycine hispida</name>
    <dbReference type="NCBI Taxonomy" id="3847"/>
    <lineage>
        <taxon>Eukaryota</taxon>
        <taxon>Viridiplantae</taxon>
        <taxon>Streptophyta</taxon>
        <taxon>Embryophyta</taxon>
        <taxon>Tracheophyta</taxon>
        <taxon>Spermatophyta</taxon>
        <taxon>Magnoliopsida</taxon>
        <taxon>eudicotyledons</taxon>
        <taxon>Gunneridae</taxon>
        <taxon>Pentapetalae</taxon>
        <taxon>rosids</taxon>
        <taxon>fabids</taxon>
        <taxon>Fabales</taxon>
        <taxon>Fabaceae</taxon>
        <taxon>Papilionoideae</taxon>
        <taxon>50 kb inversion clade</taxon>
        <taxon>NPAAA clade</taxon>
        <taxon>indigoferoid/millettioid clade</taxon>
        <taxon>Phaseoleae</taxon>
        <taxon>Glycine</taxon>
        <taxon>Glycine subgen. Soja</taxon>
    </lineage>
</organism>
<evidence type="ECO:0000313" key="3">
    <source>
        <dbReference type="Proteomes" id="UP000008827"/>
    </source>
</evidence>
<dbReference type="AlphaFoldDB" id="A0A0R0L926"/>
<dbReference type="EMBL" id="CM000835">
    <property type="protein sequence ID" value="KRH73320.1"/>
    <property type="molecule type" value="Genomic_DNA"/>
</dbReference>
<sequence length="52" mass="5588">MVQELDTPGHGGPEVLQPVIPPLLRAGGDRCSVKPASRCALQFRSQETRAFA</sequence>
<evidence type="ECO:0000313" key="1">
    <source>
        <dbReference type="EMBL" id="KRH73320.1"/>
    </source>
</evidence>
<reference evidence="1 2" key="1">
    <citation type="journal article" date="2010" name="Nature">
        <title>Genome sequence of the palaeopolyploid soybean.</title>
        <authorList>
            <person name="Schmutz J."/>
            <person name="Cannon S.B."/>
            <person name="Schlueter J."/>
            <person name="Ma J."/>
            <person name="Mitros T."/>
            <person name="Nelson W."/>
            <person name="Hyten D.L."/>
            <person name="Song Q."/>
            <person name="Thelen J.J."/>
            <person name="Cheng J."/>
            <person name="Xu D."/>
            <person name="Hellsten U."/>
            <person name="May G.D."/>
            <person name="Yu Y."/>
            <person name="Sakurai T."/>
            <person name="Umezawa T."/>
            <person name="Bhattacharyya M.K."/>
            <person name="Sandhu D."/>
            <person name="Valliyodan B."/>
            <person name="Lindquist E."/>
            <person name="Peto M."/>
            <person name="Grant D."/>
            <person name="Shu S."/>
            <person name="Goodstein D."/>
            <person name="Barry K."/>
            <person name="Futrell-Griggs M."/>
            <person name="Abernathy B."/>
            <person name="Du J."/>
            <person name="Tian Z."/>
            <person name="Zhu L."/>
            <person name="Gill N."/>
            <person name="Joshi T."/>
            <person name="Libault M."/>
            <person name="Sethuraman A."/>
            <person name="Zhang X.-C."/>
            <person name="Shinozaki K."/>
            <person name="Nguyen H.T."/>
            <person name="Wing R.A."/>
            <person name="Cregan P."/>
            <person name="Specht J."/>
            <person name="Grimwood J."/>
            <person name="Rokhsar D."/>
            <person name="Stacey G."/>
            <person name="Shoemaker R.C."/>
            <person name="Jackson S.A."/>
        </authorList>
    </citation>
    <scope>NUCLEOTIDE SEQUENCE</scope>
    <source>
        <strain evidence="2">cv. Williams 82</strain>
        <tissue evidence="1">Callus</tissue>
    </source>
</reference>
<dbReference type="Gramene" id="KRH73320">
    <property type="protein sequence ID" value="KRH73320"/>
    <property type="gene ID" value="GLYMA_02G267000"/>
</dbReference>
<dbReference type="Proteomes" id="UP000008827">
    <property type="component" value="Chromosome 2"/>
</dbReference>
<dbReference type="InParanoid" id="A0A0R0L926"/>
<proteinExistence type="predicted"/>